<gene>
    <name evidence="2" type="ORF">H9841_11325</name>
</gene>
<accession>A0A9D2C0F5</accession>
<feature type="compositionally biased region" description="Gly residues" evidence="1">
    <location>
        <begin position="127"/>
        <end position="136"/>
    </location>
</feature>
<name>A0A9D2C0F5_9FIRM</name>
<evidence type="ECO:0000313" key="3">
    <source>
        <dbReference type="Proteomes" id="UP000823868"/>
    </source>
</evidence>
<feature type="region of interest" description="Disordered" evidence="1">
    <location>
        <begin position="82"/>
        <end position="136"/>
    </location>
</feature>
<organism evidence="2 3">
    <name type="scientific">Candidatus Flavonifractor merdigallinarum</name>
    <dbReference type="NCBI Taxonomy" id="2838589"/>
    <lineage>
        <taxon>Bacteria</taxon>
        <taxon>Bacillati</taxon>
        <taxon>Bacillota</taxon>
        <taxon>Clostridia</taxon>
        <taxon>Eubacteriales</taxon>
        <taxon>Oscillospiraceae</taxon>
        <taxon>Flavonifractor</taxon>
    </lineage>
</organism>
<sequence>MEQQSQAKVRQETERRDQTEQTRQTPERARLSSAGYTLRGVLAGESLFDLPPSRLEELAVWLGNQNMAALLEGQAQPVSLTPFVLPDTEPDTAPISVPEEPFSLAAPPQGLTAGETAGWAFDPAGLSDGGGASRGL</sequence>
<dbReference type="Proteomes" id="UP000823868">
    <property type="component" value="Unassembled WGS sequence"/>
</dbReference>
<dbReference type="AlphaFoldDB" id="A0A9D2C0F5"/>
<evidence type="ECO:0000313" key="2">
    <source>
        <dbReference type="EMBL" id="HIY22475.1"/>
    </source>
</evidence>
<comment type="caution">
    <text evidence="2">The sequence shown here is derived from an EMBL/GenBank/DDBJ whole genome shotgun (WGS) entry which is preliminary data.</text>
</comment>
<reference evidence="2" key="2">
    <citation type="submission" date="2021-04" db="EMBL/GenBank/DDBJ databases">
        <authorList>
            <person name="Gilroy R."/>
        </authorList>
    </citation>
    <scope>NUCLEOTIDE SEQUENCE</scope>
    <source>
        <strain evidence="2">ChiBcec16_6824</strain>
    </source>
</reference>
<reference evidence="2" key="1">
    <citation type="journal article" date="2021" name="PeerJ">
        <title>Extensive microbial diversity within the chicken gut microbiome revealed by metagenomics and culture.</title>
        <authorList>
            <person name="Gilroy R."/>
            <person name="Ravi A."/>
            <person name="Getino M."/>
            <person name="Pursley I."/>
            <person name="Horton D.L."/>
            <person name="Alikhan N.F."/>
            <person name="Baker D."/>
            <person name="Gharbi K."/>
            <person name="Hall N."/>
            <person name="Watson M."/>
            <person name="Adriaenssens E.M."/>
            <person name="Foster-Nyarko E."/>
            <person name="Jarju S."/>
            <person name="Secka A."/>
            <person name="Antonio M."/>
            <person name="Oren A."/>
            <person name="Chaudhuri R.R."/>
            <person name="La Ragione R."/>
            <person name="Hildebrand F."/>
            <person name="Pallen M.J."/>
        </authorList>
    </citation>
    <scope>NUCLEOTIDE SEQUENCE</scope>
    <source>
        <strain evidence="2">ChiBcec16_6824</strain>
    </source>
</reference>
<protein>
    <submittedName>
        <fullName evidence="2">Uncharacterized protein</fullName>
    </submittedName>
</protein>
<evidence type="ECO:0000256" key="1">
    <source>
        <dbReference type="SAM" id="MobiDB-lite"/>
    </source>
</evidence>
<proteinExistence type="predicted"/>
<dbReference type="EMBL" id="DXDX01000204">
    <property type="protein sequence ID" value="HIY22475.1"/>
    <property type="molecule type" value="Genomic_DNA"/>
</dbReference>
<feature type="region of interest" description="Disordered" evidence="1">
    <location>
        <begin position="1"/>
        <end position="32"/>
    </location>
</feature>
<feature type="compositionally biased region" description="Basic and acidic residues" evidence="1">
    <location>
        <begin position="9"/>
        <end position="30"/>
    </location>
</feature>